<dbReference type="PANTHER" id="PTHR43549">
    <property type="entry name" value="MULTIDRUG RESISTANCE PROTEIN YPNP-RELATED"/>
    <property type="match status" value="1"/>
</dbReference>
<keyword evidence="4 7" id="KW-0812">Transmembrane</keyword>
<protein>
    <submittedName>
        <fullName evidence="8">MATE family efflux transporter</fullName>
    </submittedName>
</protein>
<dbReference type="Pfam" id="PF01554">
    <property type="entry name" value="MatE"/>
    <property type="match status" value="2"/>
</dbReference>
<dbReference type="Proteomes" id="UP000316798">
    <property type="component" value="Chromosome"/>
</dbReference>
<reference evidence="8 9" key="1">
    <citation type="submission" date="2019-01" db="EMBL/GenBank/DDBJ databases">
        <title>Genomic insights into a novel species Rhodoferax sp.</title>
        <authorList>
            <person name="Jin L."/>
        </authorList>
    </citation>
    <scope>NUCLEOTIDE SEQUENCE [LARGE SCALE GENOMIC DNA]</scope>
    <source>
        <strain evidence="8 9">CHu59-6-5</strain>
    </source>
</reference>
<keyword evidence="3" id="KW-1003">Cell membrane</keyword>
<dbReference type="InterPro" id="IPR002528">
    <property type="entry name" value="MATE_fam"/>
</dbReference>
<keyword evidence="6 7" id="KW-0472">Membrane</keyword>
<dbReference type="GO" id="GO:0015297">
    <property type="term" value="F:antiporter activity"/>
    <property type="evidence" value="ECO:0007669"/>
    <property type="project" value="InterPro"/>
</dbReference>
<dbReference type="InterPro" id="IPR052031">
    <property type="entry name" value="Membrane_Transporter-Flippase"/>
</dbReference>
<evidence type="ECO:0000256" key="2">
    <source>
        <dbReference type="ARBA" id="ARBA00022448"/>
    </source>
</evidence>
<dbReference type="GO" id="GO:0005886">
    <property type="term" value="C:plasma membrane"/>
    <property type="evidence" value="ECO:0007669"/>
    <property type="project" value="UniProtKB-SubCell"/>
</dbReference>
<dbReference type="PANTHER" id="PTHR43549:SF3">
    <property type="entry name" value="MULTIDRUG RESISTANCE PROTEIN YPNP-RELATED"/>
    <property type="match status" value="1"/>
</dbReference>
<sequence>MMLANILQALSGTINNVYLGQMLGVGAMASVSAFFPILFFFISFMIGLGAGASVLIGQAWGAREVERVKAIAGTTLSVGIGAGLLVAVFGGAFTGPMLTLLGTPADILPGATSYARIMLIAAPGIFVFLLATSMMRGVSDTVTPLLTLLISTAIGLVLTPALIRGWGGLPMMGVASGAWASVASYSVALLWLGWYMLKRQHPLAPDAVFLHHMKIDRAILARVLRIGLPTAVQMITISLAEVAVLFLVNRFGSDATAAYGAVNQVVAYVQFPAISIAITASILGAQAIGAGRINTLGAIARTGILMNLVITGALVVLAYLFSRTIVGFFITSAPVVEVAQTLLHIMLWSSIVFGMSAVLSGLMRASGSVLVPTAISMFAILAIEVPVAWGLSHRIGLNGIWMAYPVAFLAMLAMQTSYYRLVWRKRPIRRL</sequence>
<evidence type="ECO:0000313" key="8">
    <source>
        <dbReference type="EMBL" id="QDL39741.1"/>
    </source>
</evidence>
<evidence type="ECO:0000256" key="5">
    <source>
        <dbReference type="ARBA" id="ARBA00022989"/>
    </source>
</evidence>
<name>A0A515DH41_9BURK</name>
<feature type="transmembrane region" description="Helical" evidence="7">
    <location>
        <begin position="145"/>
        <end position="166"/>
    </location>
</feature>
<evidence type="ECO:0000256" key="1">
    <source>
        <dbReference type="ARBA" id="ARBA00004429"/>
    </source>
</evidence>
<evidence type="ECO:0000256" key="7">
    <source>
        <dbReference type="SAM" id="Phobius"/>
    </source>
</evidence>
<keyword evidence="2" id="KW-0813">Transport</keyword>
<feature type="transmembrane region" description="Helical" evidence="7">
    <location>
        <begin position="113"/>
        <end position="133"/>
    </location>
</feature>
<evidence type="ECO:0000313" key="9">
    <source>
        <dbReference type="Proteomes" id="UP000316798"/>
    </source>
</evidence>
<keyword evidence="9" id="KW-1185">Reference proteome</keyword>
<feature type="transmembrane region" description="Helical" evidence="7">
    <location>
        <begin position="268"/>
        <end position="290"/>
    </location>
</feature>
<dbReference type="CDD" id="cd13138">
    <property type="entry name" value="MATE_yoeA_like"/>
    <property type="match status" value="1"/>
</dbReference>
<evidence type="ECO:0000256" key="3">
    <source>
        <dbReference type="ARBA" id="ARBA00022475"/>
    </source>
</evidence>
<evidence type="ECO:0000256" key="6">
    <source>
        <dbReference type="ARBA" id="ARBA00023136"/>
    </source>
</evidence>
<feature type="transmembrane region" description="Helical" evidence="7">
    <location>
        <begin position="178"/>
        <end position="197"/>
    </location>
</feature>
<dbReference type="EMBL" id="CP035503">
    <property type="protein sequence ID" value="QDL39741.1"/>
    <property type="molecule type" value="Genomic_DNA"/>
</dbReference>
<dbReference type="NCBIfam" id="TIGR00797">
    <property type="entry name" value="matE"/>
    <property type="match status" value="1"/>
</dbReference>
<feature type="transmembrane region" description="Helical" evidence="7">
    <location>
        <begin position="68"/>
        <end position="93"/>
    </location>
</feature>
<dbReference type="PIRSF" id="PIRSF006603">
    <property type="entry name" value="DinF"/>
    <property type="match status" value="1"/>
</dbReference>
<dbReference type="KEGG" id="rhf:EUB48_09945"/>
<dbReference type="OrthoDB" id="9806302at2"/>
<feature type="transmembrane region" description="Helical" evidence="7">
    <location>
        <begin position="33"/>
        <end position="56"/>
    </location>
</feature>
<dbReference type="InterPro" id="IPR048279">
    <property type="entry name" value="MdtK-like"/>
</dbReference>
<comment type="subcellular location">
    <subcellularLocation>
        <location evidence="1">Cell inner membrane</location>
        <topology evidence="1">Multi-pass membrane protein</topology>
    </subcellularLocation>
</comment>
<gene>
    <name evidence="8" type="ORF">EUB48_09945</name>
</gene>
<feature type="transmembrane region" description="Helical" evidence="7">
    <location>
        <begin position="302"/>
        <end position="321"/>
    </location>
</feature>
<feature type="transmembrane region" description="Helical" evidence="7">
    <location>
        <begin position="401"/>
        <end position="421"/>
    </location>
</feature>
<feature type="transmembrane region" description="Helical" evidence="7">
    <location>
        <begin position="369"/>
        <end position="389"/>
    </location>
</feature>
<accession>A0A515DH41</accession>
<feature type="transmembrane region" description="Helical" evidence="7">
    <location>
        <begin position="341"/>
        <end position="362"/>
    </location>
</feature>
<organism evidence="8 9">
    <name type="scientific">Rhodoferax sediminis</name>
    <dbReference type="NCBI Taxonomy" id="2509614"/>
    <lineage>
        <taxon>Bacteria</taxon>
        <taxon>Pseudomonadati</taxon>
        <taxon>Pseudomonadota</taxon>
        <taxon>Betaproteobacteria</taxon>
        <taxon>Burkholderiales</taxon>
        <taxon>Comamonadaceae</taxon>
        <taxon>Rhodoferax</taxon>
    </lineage>
</organism>
<proteinExistence type="predicted"/>
<keyword evidence="5 7" id="KW-1133">Transmembrane helix</keyword>
<dbReference type="GO" id="GO:0042910">
    <property type="term" value="F:xenobiotic transmembrane transporter activity"/>
    <property type="evidence" value="ECO:0007669"/>
    <property type="project" value="InterPro"/>
</dbReference>
<feature type="transmembrane region" description="Helical" evidence="7">
    <location>
        <begin position="223"/>
        <end position="248"/>
    </location>
</feature>
<dbReference type="AlphaFoldDB" id="A0A515DH41"/>
<evidence type="ECO:0000256" key="4">
    <source>
        <dbReference type="ARBA" id="ARBA00022692"/>
    </source>
</evidence>